<reference evidence="4" key="1">
    <citation type="journal article" date="2020" name="bioRxiv">
        <title>Comparative genomics of Chlamydomonas.</title>
        <authorList>
            <person name="Craig R.J."/>
            <person name="Hasan A.R."/>
            <person name="Ness R.W."/>
            <person name="Keightley P.D."/>
        </authorList>
    </citation>
    <scope>NUCLEOTIDE SEQUENCE</scope>
    <source>
        <strain evidence="4">CCAP 11/70</strain>
    </source>
</reference>
<dbReference type="InterPro" id="IPR045254">
    <property type="entry name" value="Nit1/2_C-N_Hydrolase"/>
</dbReference>
<feature type="compositionally biased region" description="Low complexity" evidence="2">
    <location>
        <begin position="24"/>
        <end position="43"/>
    </location>
</feature>
<gene>
    <name evidence="4" type="ORF">HYH03_010518</name>
</gene>
<keyword evidence="1" id="KW-0378">Hydrolase</keyword>
<feature type="domain" description="CN hydrolase" evidence="3">
    <location>
        <begin position="51"/>
        <end position="301"/>
    </location>
</feature>
<dbReference type="PROSITE" id="PS50263">
    <property type="entry name" value="CN_HYDROLASE"/>
    <property type="match status" value="1"/>
</dbReference>
<keyword evidence="5" id="KW-1185">Reference proteome</keyword>
<feature type="compositionally biased region" description="Pro residues" evidence="2">
    <location>
        <begin position="1"/>
        <end position="10"/>
    </location>
</feature>
<dbReference type="AlphaFoldDB" id="A0A835XVN9"/>
<dbReference type="InterPro" id="IPR003010">
    <property type="entry name" value="C-N_Hydrolase"/>
</dbReference>
<dbReference type="Proteomes" id="UP000612055">
    <property type="component" value="Unassembled WGS sequence"/>
</dbReference>
<organism evidence="4 5">
    <name type="scientific">Edaphochlamys debaryana</name>
    <dbReference type="NCBI Taxonomy" id="47281"/>
    <lineage>
        <taxon>Eukaryota</taxon>
        <taxon>Viridiplantae</taxon>
        <taxon>Chlorophyta</taxon>
        <taxon>core chlorophytes</taxon>
        <taxon>Chlorophyceae</taxon>
        <taxon>CS clade</taxon>
        <taxon>Chlamydomonadales</taxon>
        <taxon>Chlamydomonadales incertae sedis</taxon>
        <taxon>Edaphochlamys</taxon>
    </lineage>
</organism>
<evidence type="ECO:0000259" key="3">
    <source>
        <dbReference type="PROSITE" id="PS50263"/>
    </source>
</evidence>
<sequence>MQPPVTPEPAPQASAPQQPPLTAPPTLAAAAQAPGPSAAAAGVPVPSPGSVLVAVGQMTAGGDQGANLATCTRLAQEAALAGCRMLFLPECFSFIGESQAESLAAAQPLDGPLMGRYRELARSTGLWLSLGGFQETGPDPQHIYNTHVVLDDQGHTAAAYRKIHLFDVDVPSGPVLMESRTTAPGAQALVVDTPCGRLAPTTCYDLRFPELYAHLTWERGATVLAVPSAFTVVTGAAHWEVLLRARAIECQAYVVAAAQAGRHNAKRESYGHALIIDPWGSVVARLPEPLATGIATAPIDPAHLEAVRGRMPCGAHRAKGRAAYAQGAGAGSGGQGL</sequence>
<proteinExistence type="predicted"/>
<dbReference type="PANTHER" id="PTHR23088:SF27">
    <property type="entry name" value="DEAMINATED GLUTATHIONE AMIDASE"/>
    <property type="match status" value="1"/>
</dbReference>
<dbReference type="GO" id="GO:0016811">
    <property type="term" value="F:hydrolase activity, acting on carbon-nitrogen (but not peptide) bonds, in linear amides"/>
    <property type="evidence" value="ECO:0007669"/>
    <property type="project" value="InterPro"/>
</dbReference>
<feature type="region of interest" description="Disordered" evidence="2">
    <location>
        <begin position="1"/>
        <end position="43"/>
    </location>
</feature>
<dbReference type="Pfam" id="PF00795">
    <property type="entry name" value="CN_hydrolase"/>
    <property type="match status" value="1"/>
</dbReference>
<accession>A0A835XVN9</accession>
<evidence type="ECO:0000313" key="5">
    <source>
        <dbReference type="Proteomes" id="UP000612055"/>
    </source>
</evidence>
<evidence type="ECO:0000256" key="1">
    <source>
        <dbReference type="ARBA" id="ARBA00022801"/>
    </source>
</evidence>
<dbReference type="PANTHER" id="PTHR23088">
    <property type="entry name" value="NITRILASE-RELATED"/>
    <property type="match status" value="1"/>
</dbReference>
<evidence type="ECO:0000313" key="4">
    <source>
        <dbReference type="EMBL" id="KAG2491073.1"/>
    </source>
</evidence>
<comment type="caution">
    <text evidence="4">The sequence shown here is derived from an EMBL/GenBank/DDBJ whole genome shotgun (WGS) entry which is preliminary data.</text>
</comment>
<dbReference type="Gene3D" id="3.60.110.10">
    <property type="entry name" value="Carbon-nitrogen hydrolase"/>
    <property type="match status" value="1"/>
</dbReference>
<name>A0A835XVN9_9CHLO</name>
<dbReference type="EMBL" id="JAEHOE010000056">
    <property type="protein sequence ID" value="KAG2491073.1"/>
    <property type="molecule type" value="Genomic_DNA"/>
</dbReference>
<dbReference type="InterPro" id="IPR036526">
    <property type="entry name" value="C-N_Hydrolase_sf"/>
</dbReference>
<dbReference type="SUPFAM" id="SSF56317">
    <property type="entry name" value="Carbon-nitrogen hydrolase"/>
    <property type="match status" value="1"/>
</dbReference>
<dbReference type="OrthoDB" id="10250282at2759"/>
<protein>
    <recommendedName>
        <fullName evidence="3">CN hydrolase domain-containing protein</fullName>
    </recommendedName>
</protein>
<dbReference type="CDD" id="cd07572">
    <property type="entry name" value="nit"/>
    <property type="match status" value="1"/>
</dbReference>
<evidence type="ECO:0000256" key="2">
    <source>
        <dbReference type="SAM" id="MobiDB-lite"/>
    </source>
</evidence>